<comment type="caution">
    <text evidence="1">The sequence shown here is derived from an EMBL/GenBank/DDBJ whole genome shotgun (WGS) entry which is preliminary data.</text>
</comment>
<dbReference type="EMBL" id="BKCP01007182">
    <property type="protein sequence ID" value="GER45564.1"/>
    <property type="molecule type" value="Genomic_DNA"/>
</dbReference>
<evidence type="ECO:0000313" key="2">
    <source>
        <dbReference type="Proteomes" id="UP000325081"/>
    </source>
</evidence>
<accession>A0A5A7QK97</accession>
<keyword evidence="2" id="KW-1185">Reference proteome</keyword>
<keyword evidence="1" id="KW-0808">Transferase</keyword>
<keyword evidence="1" id="KW-0418">Kinase</keyword>
<organism evidence="1 2">
    <name type="scientific">Striga asiatica</name>
    <name type="common">Asiatic witchweed</name>
    <name type="synonym">Buchnera asiatica</name>
    <dbReference type="NCBI Taxonomy" id="4170"/>
    <lineage>
        <taxon>Eukaryota</taxon>
        <taxon>Viridiplantae</taxon>
        <taxon>Streptophyta</taxon>
        <taxon>Embryophyta</taxon>
        <taxon>Tracheophyta</taxon>
        <taxon>Spermatophyta</taxon>
        <taxon>Magnoliopsida</taxon>
        <taxon>eudicotyledons</taxon>
        <taxon>Gunneridae</taxon>
        <taxon>Pentapetalae</taxon>
        <taxon>asterids</taxon>
        <taxon>lamiids</taxon>
        <taxon>Lamiales</taxon>
        <taxon>Orobanchaceae</taxon>
        <taxon>Buchnereae</taxon>
        <taxon>Striga</taxon>
    </lineage>
</organism>
<dbReference type="AlphaFoldDB" id="A0A5A7QK97"/>
<reference evidence="2" key="1">
    <citation type="journal article" date="2019" name="Curr. Biol.">
        <title>Genome Sequence of Striga asiatica Provides Insight into the Evolution of Plant Parasitism.</title>
        <authorList>
            <person name="Yoshida S."/>
            <person name="Kim S."/>
            <person name="Wafula E.K."/>
            <person name="Tanskanen J."/>
            <person name="Kim Y.M."/>
            <person name="Honaas L."/>
            <person name="Yang Z."/>
            <person name="Spallek T."/>
            <person name="Conn C.E."/>
            <person name="Ichihashi Y."/>
            <person name="Cheong K."/>
            <person name="Cui S."/>
            <person name="Der J.P."/>
            <person name="Gundlach H."/>
            <person name="Jiao Y."/>
            <person name="Hori C."/>
            <person name="Ishida J.K."/>
            <person name="Kasahara H."/>
            <person name="Kiba T."/>
            <person name="Kim M.S."/>
            <person name="Koo N."/>
            <person name="Laohavisit A."/>
            <person name="Lee Y.H."/>
            <person name="Lumba S."/>
            <person name="McCourt P."/>
            <person name="Mortimer J.C."/>
            <person name="Mutuku J.M."/>
            <person name="Nomura T."/>
            <person name="Sasaki-Sekimoto Y."/>
            <person name="Seto Y."/>
            <person name="Wang Y."/>
            <person name="Wakatake T."/>
            <person name="Sakakibara H."/>
            <person name="Demura T."/>
            <person name="Yamaguchi S."/>
            <person name="Yoneyama K."/>
            <person name="Manabe R.I."/>
            <person name="Nelson D.C."/>
            <person name="Schulman A.H."/>
            <person name="Timko M.P."/>
            <person name="dePamphilis C.W."/>
            <person name="Choi D."/>
            <person name="Shirasu K."/>
        </authorList>
    </citation>
    <scope>NUCLEOTIDE SEQUENCE [LARGE SCALE GENOMIC DNA]</scope>
    <source>
        <strain evidence="2">cv. UVA1</strain>
    </source>
</reference>
<dbReference type="Proteomes" id="UP000325081">
    <property type="component" value="Unassembled WGS sequence"/>
</dbReference>
<name>A0A5A7QK97_STRAF</name>
<dbReference type="GO" id="GO:0016301">
    <property type="term" value="F:kinase activity"/>
    <property type="evidence" value="ECO:0007669"/>
    <property type="project" value="UniProtKB-KW"/>
</dbReference>
<sequence>MERVCKRKSGPKLTRTNFELGSRPVVNGPVRQGWPYIGQIGLKRIRPKLPFLSRQETDITKVYRLQPNKSTYIKFRPIFISRPKITGFVAGRRSAFGQSKLQRLLLALMAGRRLNLDSNFGIKKMDYSKFSIEELPHHRIS</sequence>
<protein>
    <submittedName>
        <fullName evidence="1">Glutamate 5-kinase</fullName>
    </submittedName>
</protein>
<gene>
    <name evidence="1" type="ORF">STAS_22519</name>
</gene>
<evidence type="ECO:0000313" key="1">
    <source>
        <dbReference type="EMBL" id="GER45564.1"/>
    </source>
</evidence>
<proteinExistence type="predicted"/>